<organism evidence="2 3">
    <name type="scientific">Halochromatium salexigens</name>
    <name type="common">Chromatium salexigens</name>
    <dbReference type="NCBI Taxonomy" id="49447"/>
    <lineage>
        <taxon>Bacteria</taxon>
        <taxon>Pseudomonadati</taxon>
        <taxon>Pseudomonadota</taxon>
        <taxon>Gammaproteobacteria</taxon>
        <taxon>Chromatiales</taxon>
        <taxon>Chromatiaceae</taxon>
        <taxon>Halochromatium</taxon>
    </lineage>
</organism>
<feature type="transmembrane region" description="Helical" evidence="1">
    <location>
        <begin position="7"/>
        <end position="25"/>
    </location>
</feature>
<comment type="caution">
    <text evidence="2">The sequence shown here is derived from an EMBL/GenBank/DDBJ whole genome shotgun (WGS) entry which is preliminary data.</text>
</comment>
<name>A0AAJ0UIP3_HALSE</name>
<dbReference type="InterPro" id="IPR018687">
    <property type="entry name" value="DUF2177_membr"/>
</dbReference>
<reference evidence="2" key="1">
    <citation type="submission" date="2017-05" db="EMBL/GenBank/DDBJ databases">
        <authorList>
            <person name="Imhoff J.F."/>
            <person name="Rahn T."/>
            <person name="Kuenzel S."/>
            <person name="Neulinger S.C."/>
        </authorList>
    </citation>
    <scope>NUCLEOTIDE SEQUENCE</scope>
    <source>
        <strain evidence="2">DSM 4395</strain>
    </source>
</reference>
<sequence>MLFYLKLYLLTLPVFFLIDLLWLGVVARGIYRNNLGHLLAERVDWAAAIIFYLIYIAGILLFAVAPGLAADSLRKTALLAAGFGFFTYATYELTNRATLPNWPLKIVLIDTLWGVVLCTLVAIAAHLIGKQLR</sequence>
<dbReference type="RefSeq" id="WP_201246871.1">
    <property type="nucleotide sequence ID" value="NZ_NHSF01000074.1"/>
</dbReference>
<feature type="transmembrane region" description="Helical" evidence="1">
    <location>
        <begin position="77"/>
        <end position="94"/>
    </location>
</feature>
<dbReference type="EMBL" id="NHSF01000074">
    <property type="protein sequence ID" value="MBK5932031.1"/>
    <property type="molecule type" value="Genomic_DNA"/>
</dbReference>
<evidence type="ECO:0000256" key="1">
    <source>
        <dbReference type="SAM" id="Phobius"/>
    </source>
</evidence>
<evidence type="ECO:0000313" key="3">
    <source>
        <dbReference type="Proteomes" id="UP001296967"/>
    </source>
</evidence>
<keyword evidence="3" id="KW-1185">Reference proteome</keyword>
<keyword evidence="1" id="KW-0812">Transmembrane</keyword>
<keyword evidence="1" id="KW-0472">Membrane</keyword>
<evidence type="ECO:0008006" key="4">
    <source>
        <dbReference type="Google" id="ProtNLM"/>
    </source>
</evidence>
<keyword evidence="1" id="KW-1133">Transmembrane helix</keyword>
<evidence type="ECO:0000313" key="2">
    <source>
        <dbReference type="EMBL" id="MBK5932031.1"/>
    </source>
</evidence>
<dbReference type="Pfam" id="PF09945">
    <property type="entry name" value="DUF2177"/>
    <property type="match status" value="1"/>
</dbReference>
<reference evidence="2" key="2">
    <citation type="journal article" date="2020" name="Microorganisms">
        <title>Osmotic Adaptation and Compatible Solute Biosynthesis of Phototrophic Bacteria as Revealed from Genome Analyses.</title>
        <authorList>
            <person name="Imhoff J.F."/>
            <person name="Rahn T."/>
            <person name="Kunzel S."/>
            <person name="Keller A."/>
            <person name="Neulinger S.C."/>
        </authorList>
    </citation>
    <scope>NUCLEOTIDE SEQUENCE</scope>
    <source>
        <strain evidence="2">DSM 4395</strain>
    </source>
</reference>
<feature type="transmembrane region" description="Helical" evidence="1">
    <location>
        <begin position="106"/>
        <end position="128"/>
    </location>
</feature>
<accession>A0AAJ0UIP3</accession>
<protein>
    <recommendedName>
        <fullName evidence="4">DUF2177 domain-containing protein</fullName>
    </recommendedName>
</protein>
<gene>
    <name evidence="2" type="ORF">CCR82_16205</name>
</gene>
<proteinExistence type="predicted"/>
<dbReference type="Proteomes" id="UP001296967">
    <property type="component" value="Unassembled WGS sequence"/>
</dbReference>
<feature type="transmembrane region" description="Helical" evidence="1">
    <location>
        <begin position="45"/>
        <end position="65"/>
    </location>
</feature>
<dbReference type="AlphaFoldDB" id="A0AAJ0UIP3"/>